<sequence length="279" mass="32105">MQKYIDEYTILAEAKMMYQDCHETYILVEGQTDKTFFDVLMGRQSNIRFRPVSGWERVHKTILLAQKERFNNILGIIDKDFHVLLHDGVTENNQLFFTDSNDIEMMLFNSVSLEKFLAIYADQNKLNAGGKPRNRILNAASCLGALRVVSLVNRYNLRFDGFECKDFIDRNTLLPDSKKLIKKITQRTISNGTSVSVTEEVLESQASDLMQVYYPHDLCNGHDVLDILGIAMTKCFSSLPATQYNPDTIFGYLLMGYSDNEFHETQLYNKLTMWIQSNA</sequence>
<dbReference type="Proteomes" id="UP000003340">
    <property type="component" value="Unassembled WGS sequence"/>
</dbReference>
<evidence type="ECO:0000259" key="1">
    <source>
        <dbReference type="Pfam" id="PF14491"/>
    </source>
</evidence>
<gene>
    <name evidence="2" type="ORF">CLOSTMETH_02032</name>
</gene>
<protein>
    <recommendedName>
        <fullName evidence="1">DUF4435 domain-containing protein</fullName>
    </recommendedName>
</protein>
<dbReference type="HOGENOM" id="CLU_078431_0_0_9"/>
<dbReference type="eggNOG" id="ENOG502Z8GC">
    <property type="taxonomic scope" value="Bacteria"/>
</dbReference>
<comment type="caution">
    <text evidence="2">The sequence shown here is derived from an EMBL/GenBank/DDBJ whole genome shotgun (WGS) entry which is preliminary data.</text>
</comment>
<evidence type="ECO:0000313" key="2">
    <source>
        <dbReference type="EMBL" id="EEG30301.1"/>
    </source>
</evidence>
<proteinExistence type="predicted"/>
<dbReference type="InterPro" id="IPR029492">
    <property type="entry name" value="DUF4435"/>
</dbReference>
<reference evidence="2 3" key="2">
    <citation type="submission" date="2009-02" db="EMBL/GenBank/DDBJ databases">
        <title>Draft genome sequence of Clostridium methylpentosum (DSM 5476).</title>
        <authorList>
            <person name="Sudarsanam P."/>
            <person name="Ley R."/>
            <person name="Guruge J."/>
            <person name="Turnbaugh P.J."/>
            <person name="Mahowald M."/>
            <person name="Liep D."/>
            <person name="Gordon J."/>
        </authorList>
    </citation>
    <scope>NUCLEOTIDE SEQUENCE [LARGE SCALE GENOMIC DNA]</scope>
    <source>
        <strain evidence="2 3">DSM 5476</strain>
    </source>
</reference>
<dbReference type="AlphaFoldDB" id="C0EDV3"/>
<evidence type="ECO:0000313" key="3">
    <source>
        <dbReference type="Proteomes" id="UP000003340"/>
    </source>
</evidence>
<keyword evidence="3" id="KW-1185">Reference proteome</keyword>
<name>C0EDV3_9FIRM</name>
<dbReference type="STRING" id="537013.CLOSTMETH_02032"/>
<organism evidence="2 3">
    <name type="scientific">[Clostridium] methylpentosum DSM 5476</name>
    <dbReference type="NCBI Taxonomy" id="537013"/>
    <lineage>
        <taxon>Bacteria</taxon>
        <taxon>Bacillati</taxon>
        <taxon>Bacillota</taxon>
        <taxon>Clostridia</taxon>
        <taxon>Eubacteriales</taxon>
        <taxon>Oscillospiraceae</taxon>
        <taxon>Oscillospiraceae incertae sedis</taxon>
    </lineage>
</organism>
<feature type="domain" description="DUF4435" evidence="1">
    <location>
        <begin position="26"/>
        <end position="120"/>
    </location>
</feature>
<reference evidence="2 3" key="1">
    <citation type="submission" date="2009-01" db="EMBL/GenBank/DDBJ databases">
        <authorList>
            <person name="Fulton L."/>
            <person name="Clifton S."/>
            <person name="Fulton B."/>
            <person name="Xu J."/>
            <person name="Minx P."/>
            <person name="Pepin K.H."/>
            <person name="Johnson M."/>
            <person name="Bhonagiri V."/>
            <person name="Nash W.E."/>
            <person name="Mardis E.R."/>
            <person name="Wilson R.K."/>
        </authorList>
    </citation>
    <scope>NUCLEOTIDE SEQUENCE [LARGE SCALE GENOMIC DNA]</scope>
    <source>
        <strain evidence="2 3">DSM 5476</strain>
    </source>
</reference>
<accession>C0EDV3</accession>
<dbReference type="EMBL" id="ACEC01000066">
    <property type="protein sequence ID" value="EEG30301.1"/>
    <property type="molecule type" value="Genomic_DNA"/>
</dbReference>
<dbReference type="Pfam" id="PF14491">
    <property type="entry name" value="DUF4435"/>
    <property type="match status" value="1"/>
</dbReference>